<keyword evidence="2" id="KW-1185">Reference proteome</keyword>
<sequence>MSTMILSFVVLILVVAAMSVGVMMGRKPIAGSCGGLANVGIDEECPICGGDQNRCDEEQDKQSRKEDIADLAYDAKNAR</sequence>
<dbReference type="Pfam" id="PF04400">
    <property type="entry name" value="NqrM"/>
    <property type="match status" value="1"/>
</dbReference>
<evidence type="ECO:0000313" key="1">
    <source>
        <dbReference type="EMBL" id="UTW04855.1"/>
    </source>
</evidence>
<accession>A0ABY5GY43</accession>
<gene>
    <name evidence="1" type="primary">nqrM</name>
    <name evidence="1" type="ORF">KDX31_07610</name>
</gene>
<proteinExistence type="predicted"/>
<dbReference type="PANTHER" id="PTHR40691">
    <property type="entry name" value="(NA+)-NQR MATURATION NQRM"/>
    <property type="match status" value="1"/>
</dbReference>
<dbReference type="PANTHER" id="PTHR40691:SF3">
    <property type="entry name" value="(NA+)-NQR MATURATION NQRM"/>
    <property type="match status" value="1"/>
</dbReference>
<protein>
    <submittedName>
        <fullName evidence="1">(Na+)-NQR maturation NqrM</fullName>
    </submittedName>
</protein>
<evidence type="ECO:0000313" key="2">
    <source>
        <dbReference type="Proteomes" id="UP001059950"/>
    </source>
</evidence>
<dbReference type="Proteomes" id="UP001059950">
    <property type="component" value="Chromosome"/>
</dbReference>
<organism evidence="1 2">
    <name type="scientific">Amphritea atlantica</name>
    <dbReference type="NCBI Taxonomy" id="355243"/>
    <lineage>
        <taxon>Bacteria</taxon>
        <taxon>Pseudomonadati</taxon>
        <taxon>Pseudomonadota</taxon>
        <taxon>Gammaproteobacteria</taxon>
        <taxon>Oceanospirillales</taxon>
        <taxon>Oceanospirillaceae</taxon>
        <taxon>Amphritea</taxon>
    </lineage>
</organism>
<name>A0ABY5GY43_9GAMM</name>
<dbReference type="InterPro" id="IPR007495">
    <property type="entry name" value="NqrM"/>
</dbReference>
<dbReference type="EMBL" id="CP073344">
    <property type="protein sequence ID" value="UTW04855.1"/>
    <property type="molecule type" value="Genomic_DNA"/>
</dbReference>
<reference evidence="1" key="1">
    <citation type="submission" date="2021-04" db="EMBL/GenBank/DDBJ databases">
        <title>Oceanospirillales bacteria with DddD are important DMSP degraders in coastal seawater.</title>
        <authorList>
            <person name="Liu J."/>
        </authorList>
    </citation>
    <scope>NUCLEOTIDE SEQUENCE</scope>
    <source>
        <strain evidence="1">GY6</strain>
    </source>
</reference>